<feature type="transmembrane region" description="Helical" evidence="1">
    <location>
        <begin position="413"/>
        <end position="432"/>
    </location>
</feature>
<dbReference type="AlphaFoldDB" id="A0AAX2CNE8"/>
<feature type="transmembrane region" description="Helical" evidence="1">
    <location>
        <begin position="237"/>
        <end position="260"/>
    </location>
</feature>
<dbReference type="Proteomes" id="UP000242164">
    <property type="component" value="Unassembled WGS sequence"/>
</dbReference>
<feature type="transmembrane region" description="Helical" evidence="1">
    <location>
        <begin position="135"/>
        <end position="154"/>
    </location>
</feature>
<feature type="transmembrane region" description="Helical" evidence="1">
    <location>
        <begin position="46"/>
        <end position="62"/>
    </location>
</feature>
<proteinExistence type="predicted"/>
<dbReference type="PANTHER" id="PTHR38454">
    <property type="entry name" value="INTEGRAL MEMBRANE PROTEIN-RELATED"/>
    <property type="match status" value="1"/>
</dbReference>
<dbReference type="RefSeq" id="WP_087099595.1">
    <property type="nucleotide sequence ID" value="NZ_CP066179.1"/>
</dbReference>
<keyword evidence="1" id="KW-1133">Transmembrane helix</keyword>
<protein>
    <submittedName>
        <fullName evidence="2">Multidrug resistance protein B</fullName>
    </submittedName>
</protein>
<reference evidence="2 3" key="1">
    <citation type="submission" date="2016-08" db="EMBL/GenBank/DDBJ databases">
        <authorList>
            <person name="Loux V."/>
            <person name="Rue O."/>
        </authorList>
    </citation>
    <scope>NUCLEOTIDE SEQUENCE [LARGE SCALE GENOMIC DNA]</scope>
    <source>
        <strain evidence="2 3">AFSSA_08CEB44bac</strain>
    </source>
</reference>
<dbReference type="PANTHER" id="PTHR38454:SF1">
    <property type="entry name" value="INTEGRAL MEMBRANE PROTEIN"/>
    <property type="match status" value="1"/>
</dbReference>
<feature type="transmembrane region" description="Helical" evidence="1">
    <location>
        <begin position="380"/>
        <end position="398"/>
    </location>
</feature>
<dbReference type="EMBL" id="FMIK01000063">
    <property type="protein sequence ID" value="SCM07286.1"/>
    <property type="molecule type" value="Genomic_DNA"/>
</dbReference>
<evidence type="ECO:0000313" key="2">
    <source>
        <dbReference type="EMBL" id="SCM07286.1"/>
    </source>
</evidence>
<feature type="transmembrane region" description="Helical" evidence="1">
    <location>
        <begin position="857"/>
        <end position="878"/>
    </location>
</feature>
<accession>A0AAX2CNE8</accession>
<name>A0AAX2CNE8_9BACI</name>
<gene>
    <name evidence="2" type="ORF">BCB44BAC_04415</name>
</gene>
<comment type="caution">
    <text evidence="2">The sequence shown here is derived from an EMBL/GenBank/DDBJ whole genome shotgun (WGS) entry which is preliminary data.</text>
</comment>
<feature type="transmembrane region" description="Helical" evidence="1">
    <location>
        <begin position="323"/>
        <end position="340"/>
    </location>
</feature>
<feature type="transmembrane region" description="Helical" evidence="1">
    <location>
        <begin position="82"/>
        <end position="99"/>
    </location>
</feature>
<feature type="transmembrane region" description="Helical" evidence="1">
    <location>
        <begin position="352"/>
        <end position="373"/>
    </location>
</feature>
<keyword evidence="1" id="KW-0472">Membrane</keyword>
<feature type="transmembrane region" description="Helical" evidence="1">
    <location>
        <begin position="187"/>
        <end position="216"/>
    </location>
</feature>
<dbReference type="Pfam" id="PF09586">
    <property type="entry name" value="YfhO"/>
    <property type="match status" value="1"/>
</dbReference>
<dbReference type="InterPro" id="IPR018580">
    <property type="entry name" value="Uncharacterised_YfhO"/>
</dbReference>
<organism evidence="2 3">
    <name type="scientific">Bacillus cytotoxicus</name>
    <dbReference type="NCBI Taxonomy" id="580165"/>
    <lineage>
        <taxon>Bacteria</taxon>
        <taxon>Bacillati</taxon>
        <taxon>Bacillota</taxon>
        <taxon>Bacilli</taxon>
        <taxon>Bacillales</taxon>
        <taxon>Bacillaceae</taxon>
        <taxon>Bacillus</taxon>
        <taxon>Bacillus cereus group</taxon>
    </lineage>
</organism>
<feature type="transmembrane region" description="Helical" evidence="1">
    <location>
        <begin position="15"/>
        <end position="34"/>
    </location>
</feature>
<sequence length="894" mass="104493">MYFEKDNKTFFHKSTFIIIPLLLLCAFIFHYFFLTSDQIFSGSGDALSQFGFFTFLLQHAFKDGNFFWSWNYGLGGDLFGEFSYYYSTAPFFWITLLLPKLNIEQIYDMKLYMSIFKSFLAMLFMYGSLRYHHKTTFSSFISAIIYGGCITFIRHSLLWDFMADAIVFLPLVLWGFDRYIIERKKGLFLFATALMLASNFYFAFITSIFIYIYAFFQYFTTQQNKTIQSFLTYYIRITFLYGLSLGLVAVFFLPSVNAVFNADRLTKKFDIPLFFEDTFYKNLLESIFFINNAEYYQLAFPVLILFLIIIGLFIRDKFVLNKVLFTFFMLILYMIPYTYSVFNGFSAMQYRWYYLFSFIIAQTVAYILDWMLLHKKENKLMYLISALLATGLFIYAFMRKVNINDQPLDEVDHMLISVIVISILTICLWRYLSKIFLQFLVILNVLINVIFINYMYSENVLSKPFGQRNVTKESLHASGYDNQDEIAAIRYIQDHDKDFYRVINPGSLRNTPMLQEYHGTSAYHSLINYYVHDFMKNKYNVFQGFDTPSMFFQLDNRLLLENMLGVKYYILSADTDAANIPYGYKQLKQVGPYNIYKNEYALPLGYVYESGIDDKEFSKLNFAERDQLLLDAVVVDNINDFSLKHFDTKRLDVKPVPIKIEQIQFENIENNNNMLTVHEDGRIIVPINPPNVVGDLLVELKIKNKGSFHAIVNGKDMSKGDDAGAYAYPLERFVYNLGKNNHPNELTISITDKIPGPGEYELQDLQVNIVNYENIQEKTKKLTENRLQNISYKNNYLKGQVNSSKDGLLYLSVPYSKGWTIKVDGKETEFTKANSAFIGVPIQKGSHVIEMKYVTPYFKLGLIISIISFIICSTLLFFGRKKRNKELTFLHNNK</sequence>
<evidence type="ECO:0000256" key="1">
    <source>
        <dbReference type="SAM" id="Phobius"/>
    </source>
</evidence>
<evidence type="ECO:0000313" key="3">
    <source>
        <dbReference type="Proteomes" id="UP000242164"/>
    </source>
</evidence>
<feature type="transmembrane region" description="Helical" evidence="1">
    <location>
        <begin position="439"/>
        <end position="456"/>
    </location>
</feature>
<feature type="transmembrane region" description="Helical" evidence="1">
    <location>
        <begin position="295"/>
        <end position="314"/>
    </location>
</feature>
<keyword evidence="1" id="KW-0812">Transmembrane</keyword>